<dbReference type="Pfam" id="PF02875">
    <property type="entry name" value="Mur_ligase_C"/>
    <property type="match status" value="1"/>
</dbReference>
<evidence type="ECO:0000256" key="1">
    <source>
        <dbReference type="ARBA" id="ARBA00004752"/>
    </source>
</evidence>
<dbReference type="Proteomes" id="UP000217065">
    <property type="component" value="Unassembled WGS sequence"/>
</dbReference>
<feature type="domain" description="Mur ligase C-terminal" evidence="2">
    <location>
        <begin position="2"/>
        <end position="84"/>
    </location>
</feature>
<evidence type="ECO:0000313" key="3">
    <source>
        <dbReference type="EMBL" id="OZS79181.1"/>
    </source>
</evidence>
<dbReference type="PANTHER" id="PTHR23135:SF4">
    <property type="entry name" value="UDP-N-ACETYLMURAMOYL-L-ALANYL-D-GLUTAMATE--2,6-DIAMINOPIMELATE LIGASE MURE HOMOLOG, CHLOROPLASTIC"/>
    <property type="match status" value="1"/>
</dbReference>
<reference evidence="3 4" key="1">
    <citation type="submission" date="2017-07" db="EMBL/GenBank/DDBJ databases">
        <title>Tetzosporium hominis gen.nov. sp.nov.</title>
        <authorList>
            <person name="Tetz G."/>
            <person name="Tetz V."/>
        </authorList>
    </citation>
    <scope>NUCLEOTIDE SEQUENCE [LARGE SCALE GENOMIC DNA]</scope>
    <source>
        <strain evidence="3 4">VT-49</strain>
    </source>
</reference>
<comment type="caution">
    <text evidence="3">The sequence shown here is derived from an EMBL/GenBank/DDBJ whole genome shotgun (WGS) entry which is preliminary data.</text>
</comment>
<dbReference type="InterPro" id="IPR004101">
    <property type="entry name" value="Mur_ligase_C"/>
</dbReference>
<evidence type="ECO:0000313" key="4">
    <source>
        <dbReference type="Proteomes" id="UP000217065"/>
    </source>
</evidence>
<sequence length="116" mass="13312">MVILGCGGDRDRFKRCEIAQIASRLASLVVLTLDNPRTEDALQPILEMQKCAPDALVMPDRRVAIWYALEVTSQNQTIFIVGKGDERSIEFRRLHIPYSDLKVVIEWEDQSQRKIL</sequence>
<dbReference type="EMBL" id="NOKQ01000134">
    <property type="protein sequence ID" value="OZS79181.1"/>
    <property type="molecule type" value="Genomic_DNA"/>
</dbReference>
<name>A0A264W6N3_9BACL</name>
<evidence type="ECO:0000259" key="2">
    <source>
        <dbReference type="Pfam" id="PF02875"/>
    </source>
</evidence>
<dbReference type="AlphaFoldDB" id="A0A264W6N3"/>
<dbReference type="Gene3D" id="3.90.190.20">
    <property type="entry name" value="Mur ligase, C-terminal domain"/>
    <property type="match status" value="1"/>
</dbReference>
<accession>A0A264W6N3</accession>
<comment type="pathway">
    <text evidence="1">Cell wall biogenesis; peptidoglycan biosynthesis.</text>
</comment>
<gene>
    <name evidence="3" type="ORF">CF394_01825</name>
</gene>
<dbReference type="GO" id="GO:0016881">
    <property type="term" value="F:acid-amino acid ligase activity"/>
    <property type="evidence" value="ECO:0007669"/>
    <property type="project" value="InterPro"/>
</dbReference>
<proteinExistence type="predicted"/>
<dbReference type="OrthoDB" id="9800958at2"/>
<dbReference type="PANTHER" id="PTHR23135">
    <property type="entry name" value="MUR LIGASE FAMILY MEMBER"/>
    <property type="match status" value="1"/>
</dbReference>
<dbReference type="InterPro" id="IPR036615">
    <property type="entry name" value="Mur_ligase_C_dom_sf"/>
</dbReference>
<dbReference type="SUPFAM" id="SSF53244">
    <property type="entry name" value="MurD-like peptide ligases, peptide-binding domain"/>
    <property type="match status" value="1"/>
</dbReference>
<protein>
    <recommendedName>
        <fullName evidence="2">Mur ligase C-terminal domain-containing protein</fullName>
    </recommendedName>
</protein>
<organism evidence="3 4">
    <name type="scientific">Tetzosporium hominis</name>
    <dbReference type="NCBI Taxonomy" id="2020506"/>
    <lineage>
        <taxon>Bacteria</taxon>
        <taxon>Bacillati</taxon>
        <taxon>Bacillota</taxon>
        <taxon>Bacilli</taxon>
        <taxon>Bacillales</taxon>
        <taxon>Caryophanaceae</taxon>
        <taxon>Tetzosporium</taxon>
    </lineage>
</organism>
<keyword evidence="4" id="KW-1185">Reference proteome</keyword>